<accession>A0A9X2MHV6</accession>
<dbReference type="Proteomes" id="UP001142078">
    <property type="component" value="Unassembled WGS sequence"/>
</dbReference>
<reference evidence="1" key="1">
    <citation type="submission" date="2022-07" db="EMBL/GenBank/DDBJ databases">
        <title>Enhanced cultured diversity of the mouse gut microbiota enables custom-made synthetic communities.</title>
        <authorList>
            <person name="Afrizal A."/>
        </authorList>
    </citation>
    <scope>NUCLEOTIDE SEQUENCE</scope>
    <source>
        <strain evidence="1">DSM 29482</strain>
    </source>
</reference>
<sequence>MWTAIHVVDDYSRAKEIENILVEEGFLVKIRIFDKDGDSSLYKILAPELEAEDIQLALMDLGII</sequence>
<protein>
    <recommendedName>
        <fullName evidence="3">DUF2007 domain-containing protein</fullName>
    </recommendedName>
</protein>
<gene>
    <name evidence="1" type="ORF">NSA23_07540</name>
</gene>
<dbReference type="AlphaFoldDB" id="A0A9X2MHV6"/>
<name>A0A9X2MHV6_9FIRM</name>
<comment type="caution">
    <text evidence="1">The sequence shown here is derived from an EMBL/GenBank/DDBJ whole genome shotgun (WGS) entry which is preliminary data.</text>
</comment>
<proteinExistence type="predicted"/>
<dbReference type="EMBL" id="JANJZL010000004">
    <property type="protein sequence ID" value="MCR2043974.1"/>
    <property type="molecule type" value="Genomic_DNA"/>
</dbReference>
<dbReference type="OrthoDB" id="1684603at2"/>
<evidence type="ECO:0008006" key="3">
    <source>
        <dbReference type="Google" id="ProtNLM"/>
    </source>
</evidence>
<organism evidence="1 2">
    <name type="scientific">Anaerosalibacter massiliensis</name>
    <dbReference type="NCBI Taxonomy" id="1347392"/>
    <lineage>
        <taxon>Bacteria</taxon>
        <taxon>Bacillati</taxon>
        <taxon>Bacillota</taxon>
        <taxon>Tissierellia</taxon>
        <taxon>Tissierellales</taxon>
        <taxon>Sporanaerobacteraceae</taxon>
        <taxon>Anaerosalibacter</taxon>
    </lineage>
</organism>
<evidence type="ECO:0000313" key="1">
    <source>
        <dbReference type="EMBL" id="MCR2043974.1"/>
    </source>
</evidence>
<keyword evidence="2" id="KW-1185">Reference proteome</keyword>
<evidence type="ECO:0000313" key="2">
    <source>
        <dbReference type="Proteomes" id="UP001142078"/>
    </source>
</evidence>
<dbReference type="RefSeq" id="WP_042683008.1">
    <property type="nucleotide sequence ID" value="NZ_CABKTM010000049.1"/>
</dbReference>